<reference evidence="1" key="2">
    <citation type="submission" date="2019-01" db="UniProtKB">
        <authorList>
            <consortium name="EnsemblPlants"/>
        </authorList>
    </citation>
    <scope>IDENTIFICATION</scope>
    <source>
        <strain evidence="1">cv. Heinz 1706</strain>
    </source>
</reference>
<evidence type="ECO:0000313" key="1">
    <source>
        <dbReference type="EnsemblPlants" id="Solyc12g036350.1.1.1"/>
    </source>
</evidence>
<organism evidence="1">
    <name type="scientific">Solanum lycopersicum</name>
    <name type="common">Tomato</name>
    <name type="synonym">Lycopersicon esculentum</name>
    <dbReference type="NCBI Taxonomy" id="4081"/>
    <lineage>
        <taxon>Eukaryota</taxon>
        <taxon>Viridiplantae</taxon>
        <taxon>Streptophyta</taxon>
        <taxon>Embryophyta</taxon>
        <taxon>Tracheophyta</taxon>
        <taxon>Spermatophyta</taxon>
        <taxon>Magnoliopsida</taxon>
        <taxon>eudicotyledons</taxon>
        <taxon>Gunneridae</taxon>
        <taxon>Pentapetalae</taxon>
        <taxon>asterids</taxon>
        <taxon>lamiids</taxon>
        <taxon>Solanales</taxon>
        <taxon>Solanaceae</taxon>
        <taxon>Solanoideae</taxon>
        <taxon>Solaneae</taxon>
        <taxon>Solanum</taxon>
        <taxon>Solanum subgen. Lycopersicon</taxon>
    </lineage>
</organism>
<evidence type="ECO:0000313" key="2">
    <source>
        <dbReference type="Proteomes" id="UP000004994"/>
    </source>
</evidence>
<dbReference type="EnsemblPlants" id="Solyc12g036350.1.1">
    <property type="protein sequence ID" value="Solyc12g036350.1.1.1"/>
    <property type="gene ID" value="Solyc12g036350.1"/>
</dbReference>
<sequence length="68" mass="7887">MEYTWHTQLGIFKHREVLCMCQLGHVDDVIDSGCNTNFLRILSLCPTKFGESLFCQLSLVFLYKNESI</sequence>
<dbReference type="InParanoid" id="A0A3Q7J765"/>
<dbReference type="PaxDb" id="4081-Solyc12g036350.1.1"/>
<dbReference type="Gramene" id="Solyc12g036350.1.1">
    <property type="protein sequence ID" value="Solyc12g036350.1.1.1"/>
    <property type="gene ID" value="Solyc12g036350.1"/>
</dbReference>
<dbReference type="Proteomes" id="UP000004994">
    <property type="component" value="Chromosome 12"/>
</dbReference>
<protein>
    <submittedName>
        <fullName evidence="1">Uncharacterized protein</fullName>
    </submittedName>
</protein>
<name>A0A3Q7J765_SOLLC</name>
<reference evidence="1" key="1">
    <citation type="journal article" date="2012" name="Nature">
        <title>The tomato genome sequence provides insights into fleshy fruit evolution.</title>
        <authorList>
            <consortium name="Tomato Genome Consortium"/>
        </authorList>
    </citation>
    <scope>NUCLEOTIDE SEQUENCE [LARGE SCALE GENOMIC DNA]</scope>
    <source>
        <strain evidence="1">cv. Heinz 1706</strain>
    </source>
</reference>
<proteinExistence type="predicted"/>
<accession>A0A3Q7J765</accession>
<keyword evidence="2" id="KW-1185">Reference proteome</keyword>
<dbReference type="AlphaFoldDB" id="A0A3Q7J765"/>